<dbReference type="SUPFAM" id="SSF53335">
    <property type="entry name" value="S-adenosyl-L-methionine-dependent methyltransferases"/>
    <property type="match status" value="1"/>
</dbReference>
<name>A0A1F5SHB2_9BACT</name>
<dbReference type="STRING" id="1797994.A2227_02445"/>
<gene>
    <name evidence="1" type="ORF">A2227_02445</name>
</gene>
<reference evidence="1 2" key="1">
    <citation type="journal article" date="2016" name="Nat. Commun.">
        <title>Thousands of microbial genomes shed light on interconnected biogeochemical processes in an aquifer system.</title>
        <authorList>
            <person name="Anantharaman K."/>
            <person name="Brown C.T."/>
            <person name="Hug L.A."/>
            <person name="Sharon I."/>
            <person name="Castelle C.J."/>
            <person name="Probst A.J."/>
            <person name="Thomas B.C."/>
            <person name="Singh A."/>
            <person name="Wilkins M.J."/>
            <person name="Karaoz U."/>
            <person name="Brodie E.L."/>
            <person name="Williams K.H."/>
            <person name="Hubbard S.S."/>
            <person name="Banfield J.F."/>
        </authorList>
    </citation>
    <scope>NUCLEOTIDE SEQUENCE [LARGE SCALE GENOMIC DNA]</scope>
</reference>
<dbReference type="InterPro" id="IPR010743">
    <property type="entry name" value="Methionine_synth_MetW"/>
</dbReference>
<dbReference type="Proteomes" id="UP000178367">
    <property type="component" value="Unassembled WGS sequence"/>
</dbReference>
<evidence type="ECO:0000313" key="1">
    <source>
        <dbReference type="EMBL" id="OGF26054.1"/>
    </source>
</evidence>
<organism evidence="1 2">
    <name type="scientific">Candidatus Falkowbacteria bacterium RIFOXYA2_FULL_47_19</name>
    <dbReference type="NCBI Taxonomy" id="1797994"/>
    <lineage>
        <taxon>Bacteria</taxon>
        <taxon>Candidatus Falkowiibacteriota</taxon>
    </lineage>
</organism>
<evidence type="ECO:0000313" key="2">
    <source>
        <dbReference type="Proteomes" id="UP000178367"/>
    </source>
</evidence>
<dbReference type="Pfam" id="PF07021">
    <property type="entry name" value="MetW"/>
    <property type="match status" value="1"/>
</dbReference>
<comment type="caution">
    <text evidence="1">The sequence shown here is derived from an EMBL/GenBank/DDBJ whole genome shotgun (WGS) entry which is preliminary data.</text>
</comment>
<dbReference type="InterPro" id="IPR029063">
    <property type="entry name" value="SAM-dependent_MTases_sf"/>
</dbReference>
<proteinExistence type="predicted"/>
<dbReference type="EMBL" id="MFGB01000017">
    <property type="protein sequence ID" value="OGF26054.1"/>
    <property type="molecule type" value="Genomic_DNA"/>
</dbReference>
<protein>
    <recommendedName>
        <fullName evidence="3">Methionine biosynthesis protein MetW</fullName>
    </recommendedName>
</protein>
<dbReference type="CDD" id="cd02440">
    <property type="entry name" value="AdoMet_MTases"/>
    <property type="match status" value="1"/>
</dbReference>
<evidence type="ECO:0008006" key="3">
    <source>
        <dbReference type="Google" id="ProtNLM"/>
    </source>
</evidence>
<accession>A0A1F5SHB2</accession>
<dbReference type="AlphaFoldDB" id="A0A1F5SHB2"/>
<dbReference type="Gene3D" id="3.40.50.150">
    <property type="entry name" value="Vaccinia Virus protein VP39"/>
    <property type="match status" value="1"/>
</dbReference>
<dbReference type="PANTHER" id="PTHR43861">
    <property type="entry name" value="TRANS-ACONITATE 2-METHYLTRANSFERASE-RELATED"/>
    <property type="match status" value="1"/>
</dbReference>
<sequence length="227" mass="26990">MFYFPGTRNPNFKNLEYLNYDNYWDYQCPEFRTKLREREVMFINRIKEGSKVLDIACGMSPFLLELKKRKKCDVTAYDISKNAVDEQVKRGVKGRVVDIGDPKFELEEQFDYVVMSEIIEHLVYPEKLINALKNKTKYILISFPNSGFYRYRLGLMFKGRFFTQWAYHPSEHLRFWTHIDFVDWLDALGMNLVKCEASNGLSIGPIKLFNLWKNLFGHQIVYLCTKK</sequence>